<evidence type="ECO:0000313" key="2">
    <source>
        <dbReference type="Proteomes" id="UP000784294"/>
    </source>
</evidence>
<proteinExistence type="predicted"/>
<reference evidence="1" key="1">
    <citation type="submission" date="2018-11" db="EMBL/GenBank/DDBJ databases">
        <authorList>
            <consortium name="Pathogen Informatics"/>
        </authorList>
    </citation>
    <scope>NUCLEOTIDE SEQUENCE</scope>
</reference>
<dbReference type="EMBL" id="CAAALY010001239">
    <property type="protein sequence ID" value="VEL07199.1"/>
    <property type="molecule type" value="Genomic_DNA"/>
</dbReference>
<name>A0A3S5AWX8_9PLAT</name>
<dbReference type="AlphaFoldDB" id="A0A3S5AWX8"/>
<comment type="caution">
    <text evidence="1">The sequence shown here is derived from an EMBL/GenBank/DDBJ whole genome shotgun (WGS) entry which is preliminary data.</text>
</comment>
<gene>
    <name evidence="1" type="ORF">PXEA_LOCUS639</name>
</gene>
<dbReference type="Proteomes" id="UP000784294">
    <property type="component" value="Unassembled WGS sequence"/>
</dbReference>
<sequence length="100" mass="11100">MSHDGCQPRTQCMPVGLVDPGVMEPWRNRSNEGFCPLNTGLDEKVAFSLAPDGCVCKYVCRFVCGGGMRQIQLQAKLGLTRLWLVNKDQGNAWARRLKCA</sequence>
<protein>
    <submittedName>
        <fullName evidence="1">Uncharacterized protein</fullName>
    </submittedName>
</protein>
<organism evidence="1 2">
    <name type="scientific">Protopolystoma xenopodis</name>
    <dbReference type="NCBI Taxonomy" id="117903"/>
    <lineage>
        <taxon>Eukaryota</taxon>
        <taxon>Metazoa</taxon>
        <taxon>Spiralia</taxon>
        <taxon>Lophotrochozoa</taxon>
        <taxon>Platyhelminthes</taxon>
        <taxon>Monogenea</taxon>
        <taxon>Polyopisthocotylea</taxon>
        <taxon>Polystomatidea</taxon>
        <taxon>Polystomatidae</taxon>
        <taxon>Protopolystoma</taxon>
    </lineage>
</organism>
<evidence type="ECO:0000313" key="1">
    <source>
        <dbReference type="EMBL" id="VEL07199.1"/>
    </source>
</evidence>
<keyword evidence="2" id="KW-1185">Reference proteome</keyword>
<accession>A0A3S5AWX8</accession>